<keyword evidence="1" id="KW-0812">Transmembrane</keyword>
<feature type="transmembrane region" description="Helical" evidence="1">
    <location>
        <begin position="235"/>
        <end position="256"/>
    </location>
</feature>
<keyword evidence="1" id="KW-1133">Transmembrane helix</keyword>
<dbReference type="AlphaFoldDB" id="V7PB72"/>
<evidence type="ECO:0000313" key="3">
    <source>
        <dbReference type="Proteomes" id="UP000018538"/>
    </source>
</evidence>
<proteinExistence type="predicted"/>
<evidence type="ECO:0000313" key="2">
    <source>
        <dbReference type="EMBL" id="ETB56816.1"/>
    </source>
</evidence>
<name>V7PB72_PLAYE</name>
<evidence type="ECO:0000256" key="1">
    <source>
        <dbReference type="SAM" id="Phobius"/>
    </source>
</evidence>
<keyword evidence="1" id="KW-0472">Membrane</keyword>
<feature type="transmembrane region" description="Helical" evidence="1">
    <location>
        <begin position="62"/>
        <end position="82"/>
    </location>
</feature>
<organism evidence="2 3">
    <name type="scientific">Plasmodium yoelii 17X</name>
    <dbReference type="NCBI Taxonomy" id="1323249"/>
    <lineage>
        <taxon>Eukaryota</taxon>
        <taxon>Sar</taxon>
        <taxon>Alveolata</taxon>
        <taxon>Apicomplexa</taxon>
        <taxon>Aconoidasida</taxon>
        <taxon>Haemosporida</taxon>
        <taxon>Plasmodiidae</taxon>
        <taxon>Plasmodium</taxon>
        <taxon>Plasmodium (Vinckeia)</taxon>
    </lineage>
</organism>
<feature type="transmembrane region" description="Helical" evidence="1">
    <location>
        <begin position="158"/>
        <end position="181"/>
    </location>
</feature>
<keyword evidence="3" id="KW-1185">Reference proteome</keyword>
<protein>
    <submittedName>
        <fullName evidence="2">Uncharacterized protein</fullName>
    </submittedName>
</protein>
<feature type="transmembrane region" description="Helical" evidence="1">
    <location>
        <begin position="103"/>
        <end position="119"/>
    </location>
</feature>
<gene>
    <name evidence="2" type="ORF">YYC_05188</name>
</gene>
<feature type="transmembrane region" description="Helical" evidence="1">
    <location>
        <begin position="32"/>
        <end position="56"/>
    </location>
</feature>
<dbReference type="EMBL" id="KI635811">
    <property type="protein sequence ID" value="ETB56816.1"/>
    <property type="molecule type" value="Genomic_DNA"/>
</dbReference>
<feature type="transmembrane region" description="Helical" evidence="1">
    <location>
        <begin position="125"/>
        <end position="146"/>
    </location>
</feature>
<reference evidence="2 3" key="1">
    <citation type="submission" date="2013-11" db="EMBL/GenBank/DDBJ databases">
        <title>The Genome Sequence of Plasmodium yoelii 17X.</title>
        <authorList>
            <consortium name="The Broad Institute Genomics Platform"/>
            <consortium name="The Broad Institute Genome Sequencing Center for Infectious Disease"/>
            <person name="Neafsey D."/>
            <person name="Adams J."/>
            <person name="Walker B."/>
            <person name="Young S.K."/>
            <person name="Zeng Q."/>
            <person name="Gargeya S."/>
            <person name="Fitzgerald M."/>
            <person name="Haas B."/>
            <person name="Abouelleil A."/>
            <person name="Alvarado L."/>
            <person name="Chapman S.B."/>
            <person name="Gainer-Dewar J."/>
            <person name="Goldberg J."/>
            <person name="Griggs A."/>
            <person name="Gujja S."/>
            <person name="Hansen M."/>
            <person name="Howarth C."/>
            <person name="Imamovic A."/>
            <person name="Ireland A."/>
            <person name="Larimer J."/>
            <person name="McCowan C."/>
            <person name="Murphy C."/>
            <person name="Pearson M."/>
            <person name="Poon T.W."/>
            <person name="Priest M."/>
            <person name="Roberts A."/>
            <person name="Saif S."/>
            <person name="Shea T."/>
            <person name="Sykes S."/>
            <person name="Wortman J."/>
            <person name="Nusbaum C."/>
            <person name="Birren B."/>
        </authorList>
    </citation>
    <scope>NUCLEOTIDE SEQUENCE [LARGE SCALE GENOMIC DNA]</scope>
    <source>
        <strain evidence="2 3">17X</strain>
    </source>
</reference>
<accession>V7PB72</accession>
<sequence length="262" mass="31055">MYLFKKAKESIVNSLHGDKSSPFIKINYICNWILKITFVICLWLSSLSFLALYMNADIINKSLFQLFSLSSLILSCLSFIILKRKNGTYILTKIKMYPFSFKDLVDVSLLTGVVTISVFDIILCYLYLVVAFAVFVIATFSIYECLDNPYMRDNENIGSFSLSFISVVYIGLYVISNQIIFRNLPYNPLEYMCGVYNKKYYRRHLFSYQKINKAYYKKNKPQRNILTNEYYWDDFFMHSHFFPYTIFSKLLFLFFLQKKIIN</sequence>
<dbReference type="OrthoDB" id="371157at2759"/>
<dbReference type="Proteomes" id="UP000018538">
    <property type="component" value="Unassembled WGS sequence"/>
</dbReference>